<evidence type="ECO:0000313" key="1">
    <source>
        <dbReference type="EMBL" id="AES98179.2"/>
    </source>
</evidence>
<proteinExistence type="predicted"/>
<accession>G7KBE4</accession>
<evidence type="ECO:0000313" key="3">
    <source>
        <dbReference type="Proteomes" id="UP000002051"/>
    </source>
</evidence>
<dbReference type="EMBL" id="CM001221">
    <property type="protein sequence ID" value="AES98179.2"/>
    <property type="molecule type" value="Genomic_DNA"/>
</dbReference>
<name>G7KBE4_MEDTR</name>
<dbReference type="EnsemblPlants" id="AES98179">
    <property type="protein sequence ID" value="AES98179"/>
    <property type="gene ID" value="MTR_5g065340"/>
</dbReference>
<dbReference type="AlphaFoldDB" id="G7KBE4"/>
<dbReference type="PaxDb" id="3880-AES98179"/>
<dbReference type="HOGENOM" id="CLU_1125967_0_0_1"/>
<reference evidence="1 3" key="1">
    <citation type="journal article" date="2011" name="Nature">
        <title>The Medicago genome provides insight into the evolution of rhizobial symbioses.</title>
        <authorList>
            <person name="Young N.D."/>
            <person name="Debelle F."/>
            <person name="Oldroyd G.E."/>
            <person name="Geurts R."/>
            <person name="Cannon S.B."/>
            <person name="Udvardi M.K."/>
            <person name="Benedito V.A."/>
            <person name="Mayer K.F."/>
            <person name="Gouzy J."/>
            <person name="Schoof H."/>
            <person name="Van de Peer Y."/>
            <person name="Proost S."/>
            <person name="Cook D.R."/>
            <person name="Meyers B.C."/>
            <person name="Spannagl M."/>
            <person name="Cheung F."/>
            <person name="De Mita S."/>
            <person name="Krishnakumar V."/>
            <person name="Gundlach H."/>
            <person name="Zhou S."/>
            <person name="Mudge J."/>
            <person name="Bharti A.K."/>
            <person name="Murray J.D."/>
            <person name="Naoumkina M.A."/>
            <person name="Rosen B."/>
            <person name="Silverstein K.A."/>
            <person name="Tang H."/>
            <person name="Rombauts S."/>
            <person name="Zhao P.X."/>
            <person name="Zhou P."/>
            <person name="Barbe V."/>
            <person name="Bardou P."/>
            <person name="Bechner M."/>
            <person name="Bellec A."/>
            <person name="Berger A."/>
            <person name="Berges H."/>
            <person name="Bidwell S."/>
            <person name="Bisseling T."/>
            <person name="Choisne N."/>
            <person name="Couloux A."/>
            <person name="Denny R."/>
            <person name="Deshpande S."/>
            <person name="Dai X."/>
            <person name="Doyle J.J."/>
            <person name="Dudez A.M."/>
            <person name="Farmer A.D."/>
            <person name="Fouteau S."/>
            <person name="Franken C."/>
            <person name="Gibelin C."/>
            <person name="Gish J."/>
            <person name="Goldstein S."/>
            <person name="Gonzalez A.J."/>
            <person name="Green P.J."/>
            <person name="Hallab A."/>
            <person name="Hartog M."/>
            <person name="Hua A."/>
            <person name="Humphray S.J."/>
            <person name="Jeong D.H."/>
            <person name="Jing Y."/>
            <person name="Jocker A."/>
            <person name="Kenton S.M."/>
            <person name="Kim D.J."/>
            <person name="Klee K."/>
            <person name="Lai H."/>
            <person name="Lang C."/>
            <person name="Lin S."/>
            <person name="Macmil S.L."/>
            <person name="Magdelenat G."/>
            <person name="Matthews L."/>
            <person name="McCorrison J."/>
            <person name="Monaghan E.L."/>
            <person name="Mun J.H."/>
            <person name="Najar F.Z."/>
            <person name="Nicholson C."/>
            <person name="Noirot C."/>
            <person name="O'Bleness M."/>
            <person name="Paule C.R."/>
            <person name="Poulain J."/>
            <person name="Prion F."/>
            <person name="Qin B."/>
            <person name="Qu C."/>
            <person name="Retzel E.F."/>
            <person name="Riddle C."/>
            <person name="Sallet E."/>
            <person name="Samain S."/>
            <person name="Samson N."/>
            <person name="Sanders I."/>
            <person name="Saurat O."/>
            <person name="Scarpelli C."/>
            <person name="Schiex T."/>
            <person name="Segurens B."/>
            <person name="Severin A.J."/>
            <person name="Sherrier D.J."/>
            <person name="Shi R."/>
            <person name="Sims S."/>
            <person name="Singer S.R."/>
            <person name="Sinharoy S."/>
            <person name="Sterck L."/>
            <person name="Viollet A."/>
            <person name="Wang B.B."/>
            <person name="Wang K."/>
            <person name="Wang M."/>
            <person name="Wang X."/>
            <person name="Warfsmann J."/>
            <person name="Weissenbach J."/>
            <person name="White D.D."/>
            <person name="White J.D."/>
            <person name="Wiley G.B."/>
            <person name="Wincker P."/>
            <person name="Xing Y."/>
            <person name="Yang L."/>
            <person name="Yao Z."/>
            <person name="Ying F."/>
            <person name="Zhai J."/>
            <person name="Zhou L."/>
            <person name="Zuber A."/>
            <person name="Denarie J."/>
            <person name="Dixon R.A."/>
            <person name="May G.D."/>
            <person name="Schwartz D.C."/>
            <person name="Rogers J."/>
            <person name="Quetier F."/>
            <person name="Town C.D."/>
            <person name="Roe B.A."/>
        </authorList>
    </citation>
    <scope>NUCLEOTIDE SEQUENCE [LARGE SCALE GENOMIC DNA]</scope>
    <source>
        <strain evidence="1">A17</strain>
        <strain evidence="2 3">cv. Jemalong A17</strain>
    </source>
</reference>
<dbReference type="Proteomes" id="UP000002051">
    <property type="component" value="Chromosome 5"/>
</dbReference>
<reference evidence="2" key="3">
    <citation type="submission" date="2015-04" db="UniProtKB">
        <authorList>
            <consortium name="EnsemblPlants"/>
        </authorList>
    </citation>
    <scope>IDENTIFICATION</scope>
    <source>
        <strain evidence="2">cv. Jemalong A17</strain>
    </source>
</reference>
<keyword evidence="3" id="KW-1185">Reference proteome</keyword>
<gene>
    <name evidence="1" type="ordered locus">MTR_5g065340</name>
</gene>
<reference evidence="1 3" key="2">
    <citation type="journal article" date="2014" name="BMC Genomics">
        <title>An improved genome release (version Mt4.0) for the model legume Medicago truncatula.</title>
        <authorList>
            <person name="Tang H."/>
            <person name="Krishnakumar V."/>
            <person name="Bidwell S."/>
            <person name="Rosen B."/>
            <person name="Chan A."/>
            <person name="Zhou S."/>
            <person name="Gentzbittel L."/>
            <person name="Childs K.L."/>
            <person name="Yandell M."/>
            <person name="Gundlach H."/>
            <person name="Mayer K.F."/>
            <person name="Schwartz D.C."/>
            <person name="Town C.D."/>
        </authorList>
    </citation>
    <scope>GENOME REANNOTATION</scope>
    <source>
        <strain evidence="2 3">cv. Jemalong A17</strain>
    </source>
</reference>
<accession>A0A0C3XME3</accession>
<sequence>MGSYSYLSEVSIFEIEQRISRLKGVLNKARHCLGKSRRSGNDVGVPLGFPFNVVEKTRKVDDFYADVPCANFVADVEVCKPVLKECKCDGKVNESNHLLSEFCSAYSEDFEKRVPVKRPVSIGVLKDGFKDANESKKERMCSDRGCLSETQGESRRSYGIRNKVSFSNSELGDFISSNVDGEIARYGDEDEIKNSFCDENDVNDISGESIDPFRVYMEFDLENRIQKLEKRFSKLKEARFGQKVETV</sequence>
<organism evidence="1 3">
    <name type="scientific">Medicago truncatula</name>
    <name type="common">Barrel medic</name>
    <name type="synonym">Medicago tribuloides</name>
    <dbReference type="NCBI Taxonomy" id="3880"/>
    <lineage>
        <taxon>Eukaryota</taxon>
        <taxon>Viridiplantae</taxon>
        <taxon>Streptophyta</taxon>
        <taxon>Embryophyta</taxon>
        <taxon>Tracheophyta</taxon>
        <taxon>Spermatophyta</taxon>
        <taxon>Magnoliopsida</taxon>
        <taxon>eudicotyledons</taxon>
        <taxon>Gunneridae</taxon>
        <taxon>Pentapetalae</taxon>
        <taxon>rosids</taxon>
        <taxon>fabids</taxon>
        <taxon>Fabales</taxon>
        <taxon>Fabaceae</taxon>
        <taxon>Papilionoideae</taxon>
        <taxon>50 kb inversion clade</taxon>
        <taxon>NPAAA clade</taxon>
        <taxon>Hologalegina</taxon>
        <taxon>IRL clade</taxon>
        <taxon>Trifolieae</taxon>
        <taxon>Medicago</taxon>
    </lineage>
</organism>
<protein>
    <submittedName>
        <fullName evidence="1 2">Uncharacterized protein</fullName>
    </submittedName>
</protein>
<evidence type="ECO:0000313" key="2">
    <source>
        <dbReference type="EnsemblPlants" id="AES98179"/>
    </source>
</evidence>